<protein>
    <submittedName>
        <fullName evidence="3">Uncharacterized protein</fullName>
    </submittedName>
</protein>
<accession>A0A1Y1IGI2</accession>
<feature type="compositionally biased region" description="Polar residues" evidence="2">
    <location>
        <begin position="875"/>
        <end position="889"/>
    </location>
</feature>
<feature type="compositionally biased region" description="Basic and acidic residues" evidence="2">
    <location>
        <begin position="723"/>
        <end position="740"/>
    </location>
</feature>
<dbReference type="STRING" id="105231.A0A1Y1IGI2"/>
<feature type="region of interest" description="Disordered" evidence="2">
    <location>
        <begin position="715"/>
        <end position="741"/>
    </location>
</feature>
<feature type="coiled-coil region" evidence="1">
    <location>
        <begin position="445"/>
        <end position="483"/>
    </location>
</feature>
<sequence>MASTRRGPTSRGVDMGLKGFLPNAPEGQGQARRSTIVEKAPAATAYVCNLGRRGPEDATQARKQTALRQKDLAKRPAWGSGLTPGKQKQSTPLRVAPPNRHNKTTLAAHSHWTPAAETPAEAALPTNRTLSFAPAPAMAQVSQLGEASTVQGPMTNGSARATQGEFAASTLHHGGQGPAATKGTKKQVGGAPVVGRVQTAQLDPSEALAAFFDPPSPRSPLDFSKPQSFLNSAIADASKVSATAQQTGAHSDADDKHLAHLEAALAQAKAKRATLQAALEKTERALDKERRAGVALEEGFSRALQGNVKTVEAAEKEAQEARRSLAARTRQFQEAQAATAEESKQRVDAEASARAACEALERARAELSIAAADKEEAQTRARTEALKRQQAEAQMESLVRECAVLRASLAEVQEGRIAAAEEAEEVRTRGREDADAALHAAVETVARQEGELARARSDAAAAARDLEVVAAKAQALATQLEQAQVASRQSLADAAATALKERASARALVAAAEARLAAVDKKAAAAEQKAAEARALADSERARAEAVEEQLNADRAQRKAAELAAESKMRAADARAEDAKLKLEEALKQLAHKATLNVESLAASTARIVELEAELRRAQAAHVALETEHETAAARVAHLQEVNVDLEAEISEKSAEFEGLVAEMSQLTDESLAEERQLKEEAARARAERERDVQAAQAEIAKLKRALATAQAALKKASSRSAKSTEELEHENSKLKEENSKLQAAADVAATAEAADRRAFKAHLETEREHRETLIEQLRVKNEEVDRLEAEVLFLKQHQNETANYREASYKTHPLFFLARLHFVHELGGKMNEARHRLSQLLVSIEDPGSSTAFPLELVQNELARLRAMLDAEQSADTAGPSSSTTSQAPPIGPFGQMGIDDSNPTGWGEPDPDVGPSETEPDAVDAS</sequence>
<feature type="compositionally biased region" description="Low complexity" evidence="2">
    <location>
        <begin position="326"/>
        <end position="340"/>
    </location>
</feature>
<evidence type="ECO:0000313" key="4">
    <source>
        <dbReference type="Proteomes" id="UP000054558"/>
    </source>
</evidence>
<organism evidence="3 4">
    <name type="scientific">Klebsormidium nitens</name>
    <name type="common">Green alga</name>
    <name type="synonym">Ulothrix nitens</name>
    <dbReference type="NCBI Taxonomy" id="105231"/>
    <lineage>
        <taxon>Eukaryota</taxon>
        <taxon>Viridiplantae</taxon>
        <taxon>Streptophyta</taxon>
        <taxon>Klebsormidiophyceae</taxon>
        <taxon>Klebsormidiales</taxon>
        <taxon>Klebsormidiaceae</taxon>
        <taxon>Klebsormidium</taxon>
    </lineage>
</organism>
<keyword evidence="4" id="KW-1185">Reference proteome</keyword>
<evidence type="ECO:0000256" key="1">
    <source>
        <dbReference type="SAM" id="Coils"/>
    </source>
</evidence>
<evidence type="ECO:0000313" key="3">
    <source>
        <dbReference type="EMBL" id="GAQ89955.1"/>
    </source>
</evidence>
<evidence type="ECO:0000256" key="2">
    <source>
        <dbReference type="SAM" id="MobiDB-lite"/>
    </source>
</evidence>
<feature type="region of interest" description="Disordered" evidence="2">
    <location>
        <begin position="50"/>
        <end position="101"/>
    </location>
</feature>
<keyword evidence="1" id="KW-0175">Coiled coil</keyword>
<dbReference type="EMBL" id="DF237530">
    <property type="protein sequence ID" value="GAQ89955.1"/>
    <property type="molecule type" value="Genomic_DNA"/>
</dbReference>
<proteinExistence type="predicted"/>
<dbReference type="OMA" id="VEWEQRE"/>
<feature type="region of interest" description="Disordered" evidence="2">
    <location>
        <begin position="872"/>
        <end position="928"/>
    </location>
</feature>
<feature type="region of interest" description="Disordered" evidence="2">
    <location>
        <begin position="170"/>
        <end position="189"/>
    </location>
</feature>
<feature type="region of interest" description="Disordered" evidence="2">
    <location>
        <begin position="319"/>
        <end position="346"/>
    </location>
</feature>
<name>A0A1Y1IGI2_KLENI</name>
<reference evidence="3 4" key="1">
    <citation type="journal article" date="2014" name="Nat. Commun.">
        <title>Klebsormidium flaccidum genome reveals primary factors for plant terrestrial adaptation.</title>
        <authorList>
            <person name="Hori K."/>
            <person name="Maruyama F."/>
            <person name="Fujisawa T."/>
            <person name="Togashi T."/>
            <person name="Yamamoto N."/>
            <person name="Seo M."/>
            <person name="Sato S."/>
            <person name="Yamada T."/>
            <person name="Mori H."/>
            <person name="Tajima N."/>
            <person name="Moriyama T."/>
            <person name="Ikeuchi M."/>
            <person name="Watanabe M."/>
            <person name="Wada H."/>
            <person name="Kobayashi K."/>
            <person name="Saito M."/>
            <person name="Masuda T."/>
            <person name="Sasaki-Sekimoto Y."/>
            <person name="Mashiguchi K."/>
            <person name="Awai K."/>
            <person name="Shimojima M."/>
            <person name="Masuda S."/>
            <person name="Iwai M."/>
            <person name="Nobusawa T."/>
            <person name="Narise T."/>
            <person name="Kondo S."/>
            <person name="Saito H."/>
            <person name="Sato R."/>
            <person name="Murakawa M."/>
            <person name="Ihara Y."/>
            <person name="Oshima-Yamada Y."/>
            <person name="Ohtaka K."/>
            <person name="Satoh M."/>
            <person name="Sonobe K."/>
            <person name="Ishii M."/>
            <person name="Ohtani R."/>
            <person name="Kanamori-Sato M."/>
            <person name="Honoki R."/>
            <person name="Miyazaki D."/>
            <person name="Mochizuki H."/>
            <person name="Umetsu J."/>
            <person name="Higashi K."/>
            <person name="Shibata D."/>
            <person name="Kamiya Y."/>
            <person name="Sato N."/>
            <person name="Nakamura Y."/>
            <person name="Tabata S."/>
            <person name="Ida S."/>
            <person name="Kurokawa K."/>
            <person name="Ohta H."/>
        </authorList>
    </citation>
    <scope>NUCLEOTIDE SEQUENCE [LARGE SCALE GENOMIC DNA]</scope>
    <source>
        <strain evidence="3 4">NIES-2285</strain>
    </source>
</reference>
<dbReference type="AlphaFoldDB" id="A0A1Y1IGI2"/>
<dbReference type="Proteomes" id="UP000054558">
    <property type="component" value="Unassembled WGS sequence"/>
</dbReference>
<feature type="region of interest" description="Disordered" evidence="2">
    <location>
        <begin position="1"/>
        <end position="34"/>
    </location>
</feature>
<gene>
    <name evidence="3" type="ORF">KFL_005810080</name>
</gene>